<name>A0A916JJA8_9FLAO</name>
<evidence type="ECO:0000256" key="1">
    <source>
        <dbReference type="ARBA" id="ARBA00004236"/>
    </source>
</evidence>
<dbReference type="GO" id="GO:0008658">
    <property type="term" value="F:penicillin binding"/>
    <property type="evidence" value="ECO:0007669"/>
    <property type="project" value="InterPro"/>
</dbReference>
<evidence type="ECO:0000313" key="21">
    <source>
        <dbReference type="EMBL" id="CAG5077187.1"/>
    </source>
</evidence>
<dbReference type="GO" id="GO:0009002">
    <property type="term" value="F:serine-type D-Ala-D-Ala carboxypeptidase activity"/>
    <property type="evidence" value="ECO:0007669"/>
    <property type="project" value="UniProtKB-EC"/>
</dbReference>
<evidence type="ECO:0000256" key="11">
    <source>
        <dbReference type="ARBA" id="ARBA00022960"/>
    </source>
</evidence>
<dbReference type="InterPro" id="IPR001460">
    <property type="entry name" value="PCN-bd_Tpept"/>
</dbReference>
<dbReference type="InterPro" id="IPR001264">
    <property type="entry name" value="Glyco_trans_51"/>
</dbReference>
<comment type="similarity">
    <text evidence="3">In the C-terminal section; belongs to the transpeptidase family.</text>
</comment>
<dbReference type="GO" id="GO:0006508">
    <property type="term" value="P:proteolysis"/>
    <property type="evidence" value="ECO:0007669"/>
    <property type="project" value="UniProtKB-KW"/>
</dbReference>
<keyword evidence="11" id="KW-0133">Cell shape</keyword>
<comment type="similarity">
    <text evidence="4">In the N-terminal section; belongs to the glycosyltransferase 51 family.</text>
</comment>
<evidence type="ECO:0000256" key="7">
    <source>
        <dbReference type="ARBA" id="ARBA00022670"/>
    </source>
</evidence>
<evidence type="ECO:0000256" key="15">
    <source>
        <dbReference type="ARBA" id="ARBA00023316"/>
    </source>
</evidence>
<organism evidence="21 22">
    <name type="scientific">Parvicella tangerina</name>
    <dbReference type="NCBI Taxonomy" id="2829795"/>
    <lineage>
        <taxon>Bacteria</taxon>
        <taxon>Pseudomonadati</taxon>
        <taxon>Bacteroidota</taxon>
        <taxon>Flavobacteriia</taxon>
        <taxon>Flavobacteriales</taxon>
        <taxon>Parvicellaceae</taxon>
        <taxon>Parvicella</taxon>
    </lineage>
</organism>
<keyword evidence="8" id="KW-0328">Glycosyltransferase</keyword>
<feature type="transmembrane region" description="Helical" evidence="18">
    <location>
        <begin position="28"/>
        <end position="50"/>
    </location>
</feature>
<evidence type="ECO:0000256" key="18">
    <source>
        <dbReference type="SAM" id="Phobius"/>
    </source>
</evidence>
<evidence type="ECO:0000256" key="17">
    <source>
        <dbReference type="ARBA" id="ARBA00049902"/>
    </source>
</evidence>
<dbReference type="KEGG" id="ptan:CRYO30217_00314"/>
<keyword evidence="7" id="KW-0645">Protease</keyword>
<dbReference type="InterPro" id="IPR012338">
    <property type="entry name" value="Beta-lactam/transpept-like"/>
</dbReference>
<evidence type="ECO:0000256" key="8">
    <source>
        <dbReference type="ARBA" id="ARBA00022676"/>
    </source>
</evidence>
<keyword evidence="22" id="KW-1185">Reference proteome</keyword>
<dbReference type="GO" id="GO:0008360">
    <property type="term" value="P:regulation of cell shape"/>
    <property type="evidence" value="ECO:0007669"/>
    <property type="project" value="UniProtKB-KW"/>
</dbReference>
<sequence length="779" mass="86905">MAKKAKNKVAKNKGVKKAVEGLSRGQKIALLIGTWVVVFIPIMFVYGMLWSIGEDELPSIYQLENPRSDEASLVYDAKGELLGTYYVSNRTKVAYQQLSPYLIDALVATEDERFFEHSGVDGWALMRAVGGAMTLQNKGGGSTITQQLAKMMFHDPPGSTFGRIRQKFGEWIIAGQLEKRYTKKEIIAMYFNEFDFLHTAVGVHSAARVYFNKNSADLEIQEAAMLVGMFKNPGIYNPLNDSTTAVTRRNVVLKQMQKNDMLTNEQYDSLVKLPLVTDYHPETHVTGLAPYFREMVKQEAQAILNVVGAQNTYGEPVNIYTDGLKIYTTLDADMQKHAEWAVEKHLSSELQALLDEDVEDNKNYPFSNQIASLDAANYLMNEVKKSDRYKHLAARGWTESKILENFNTKTTLKVFDWHTKGHSKTVEMTPMDSVKYHMKILRAGLVSIDPHTGFIKAYVGGPDYEWFKYDYARNSKRQVGSTIKPFVYAAGIESGVITPCTEVPMIEYCVEMPDGKMWCPSGNNFDGTMTPMYWGLASSNNPVTTYVIKKTGGNNARVVKYLKAMGMNNSTVEEVPSLGLGICDQSVLDMTAAHAVLSNHGFHNKPIAILRIEDASGKVLYEANVEPNQVMEPEVAFDVLKMMKGVTGVQRPADGKWGGTAMRIRSSKYDYQFNGTMAGKTGTTQGNTDGWFIGHTSDLVTGVWVGCDHRAVRFSSTKYGQGANTGLPIWGYYMSKVYKDSKIKISHGDFEPVHPGEPTVIECAVDSSEVDPFDTWPSF</sequence>
<dbReference type="InterPro" id="IPR036950">
    <property type="entry name" value="PBP_transglycosylase"/>
</dbReference>
<keyword evidence="10" id="KW-0378">Hydrolase</keyword>
<comment type="catalytic activity">
    <reaction evidence="17">
        <text>[GlcNAc-(1-&gt;4)-Mur2Ac(oyl-L-Ala-gamma-D-Glu-L-Lys-D-Ala-D-Ala)](n)-di-trans,octa-cis-undecaprenyl diphosphate + beta-D-GlcNAc-(1-&gt;4)-Mur2Ac(oyl-L-Ala-gamma-D-Glu-L-Lys-D-Ala-D-Ala)-di-trans,octa-cis-undecaprenyl diphosphate = [GlcNAc-(1-&gt;4)-Mur2Ac(oyl-L-Ala-gamma-D-Glu-L-Lys-D-Ala-D-Ala)](n+1)-di-trans,octa-cis-undecaprenyl diphosphate + di-trans,octa-cis-undecaprenyl diphosphate + H(+)</text>
        <dbReference type="Rhea" id="RHEA:23708"/>
        <dbReference type="Rhea" id="RHEA-COMP:9602"/>
        <dbReference type="Rhea" id="RHEA-COMP:9603"/>
        <dbReference type="ChEBI" id="CHEBI:15378"/>
        <dbReference type="ChEBI" id="CHEBI:58405"/>
        <dbReference type="ChEBI" id="CHEBI:60033"/>
        <dbReference type="ChEBI" id="CHEBI:78435"/>
        <dbReference type="EC" id="2.4.99.28"/>
    </reaction>
</comment>
<dbReference type="InterPro" id="IPR050396">
    <property type="entry name" value="Glycosyltr_51/Transpeptidase"/>
</dbReference>
<dbReference type="SUPFAM" id="SSF53955">
    <property type="entry name" value="Lysozyme-like"/>
    <property type="match status" value="1"/>
</dbReference>
<dbReference type="GO" id="GO:0030288">
    <property type="term" value="C:outer membrane-bounded periplasmic space"/>
    <property type="evidence" value="ECO:0007669"/>
    <property type="project" value="TreeGrafter"/>
</dbReference>
<gene>
    <name evidence="21" type="primary">mrcA_1</name>
    <name evidence="21" type="ORF">CRYO30217_00314</name>
</gene>
<reference evidence="21" key="1">
    <citation type="submission" date="2021-04" db="EMBL/GenBank/DDBJ databases">
        <authorList>
            <person name="Rodrigo-Torres L."/>
            <person name="Arahal R. D."/>
            <person name="Lucena T."/>
        </authorList>
    </citation>
    <scope>NUCLEOTIDE SEQUENCE</scope>
    <source>
        <strain evidence="21">AS29M-1</strain>
    </source>
</reference>
<dbReference type="GO" id="GO:0009252">
    <property type="term" value="P:peptidoglycan biosynthetic process"/>
    <property type="evidence" value="ECO:0007669"/>
    <property type="project" value="UniProtKB-KW"/>
</dbReference>
<comment type="subcellular location">
    <subcellularLocation>
        <location evidence="1">Cell membrane</location>
    </subcellularLocation>
</comment>
<comment type="pathway">
    <text evidence="2">Cell wall biogenesis; peptidoglycan biosynthesis.</text>
</comment>
<feature type="domain" description="Glycosyl transferase family 51" evidence="20">
    <location>
        <begin position="79"/>
        <end position="257"/>
    </location>
</feature>
<keyword evidence="12" id="KW-0573">Peptidoglycan synthesis</keyword>
<evidence type="ECO:0000256" key="13">
    <source>
        <dbReference type="ARBA" id="ARBA00023136"/>
    </source>
</evidence>
<dbReference type="Pfam" id="PF00905">
    <property type="entry name" value="Transpeptidase"/>
    <property type="match status" value="1"/>
</dbReference>
<accession>A0A916JJA8</accession>
<dbReference type="Gene3D" id="3.40.710.10">
    <property type="entry name" value="DD-peptidase/beta-lactamase superfamily"/>
    <property type="match status" value="2"/>
</dbReference>
<evidence type="ECO:0000256" key="5">
    <source>
        <dbReference type="ARBA" id="ARBA00022475"/>
    </source>
</evidence>
<evidence type="ECO:0000256" key="3">
    <source>
        <dbReference type="ARBA" id="ARBA00007090"/>
    </source>
</evidence>
<evidence type="ECO:0000256" key="10">
    <source>
        <dbReference type="ARBA" id="ARBA00022801"/>
    </source>
</evidence>
<dbReference type="PANTHER" id="PTHR32282">
    <property type="entry name" value="BINDING PROTEIN TRANSPEPTIDASE, PUTATIVE-RELATED"/>
    <property type="match status" value="1"/>
</dbReference>
<evidence type="ECO:0000256" key="14">
    <source>
        <dbReference type="ARBA" id="ARBA00023268"/>
    </source>
</evidence>
<dbReference type="SUPFAM" id="SSF56601">
    <property type="entry name" value="beta-lactamase/transpeptidase-like"/>
    <property type="match status" value="1"/>
</dbReference>
<evidence type="ECO:0000259" key="20">
    <source>
        <dbReference type="Pfam" id="PF00912"/>
    </source>
</evidence>
<evidence type="ECO:0000256" key="4">
    <source>
        <dbReference type="ARBA" id="ARBA00007739"/>
    </source>
</evidence>
<dbReference type="Pfam" id="PF00912">
    <property type="entry name" value="Transgly"/>
    <property type="match status" value="1"/>
</dbReference>
<dbReference type="EMBL" id="OU015584">
    <property type="protein sequence ID" value="CAG5077187.1"/>
    <property type="molecule type" value="Genomic_DNA"/>
</dbReference>
<dbReference type="Gene3D" id="1.10.3810.10">
    <property type="entry name" value="Biosynthetic peptidoglycan transglycosylase-like"/>
    <property type="match status" value="1"/>
</dbReference>
<protein>
    <submittedName>
        <fullName evidence="21">Penicillin-binding protein 1A</fullName>
    </submittedName>
</protein>
<evidence type="ECO:0000256" key="6">
    <source>
        <dbReference type="ARBA" id="ARBA00022645"/>
    </source>
</evidence>
<evidence type="ECO:0000256" key="16">
    <source>
        <dbReference type="ARBA" id="ARBA00034000"/>
    </source>
</evidence>
<evidence type="ECO:0000313" key="22">
    <source>
        <dbReference type="Proteomes" id="UP000683507"/>
    </source>
</evidence>
<dbReference type="PANTHER" id="PTHR32282:SF11">
    <property type="entry name" value="PENICILLIN-BINDING PROTEIN 1B"/>
    <property type="match status" value="1"/>
</dbReference>
<keyword evidence="6" id="KW-0121">Carboxypeptidase</keyword>
<evidence type="ECO:0000256" key="9">
    <source>
        <dbReference type="ARBA" id="ARBA00022679"/>
    </source>
</evidence>
<proteinExistence type="inferred from homology"/>
<dbReference type="AlphaFoldDB" id="A0A916JJA8"/>
<keyword evidence="13 18" id="KW-0472">Membrane</keyword>
<dbReference type="GO" id="GO:0005886">
    <property type="term" value="C:plasma membrane"/>
    <property type="evidence" value="ECO:0007669"/>
    <property type="project" value="UniProtKB-SubCell"/>
</dbReference>
<keyword evidence="18" id="KW-0812">Transmembrane</keyword>
<evidence type="ECO:0000259" key="19">
    <source>
        <dbReference type="Pfam" id="PF00905"/>
    </source>
</evidence>
<dbReference type="InterPro" id="IPR023346">
    <property type="entry name" value="Lysozyme-like_dom_sf"/>
</dbReference>
<keyword evidence="5" id="KW-1003">Cell membrane</keyword>
<dbReference type="GO" id="GO:0071555">
    <property type="term" value="P:cell wall organization"/>
    <property type="evidence" value="ECO:0007669"/>
    <property type="project" value="UniProtKB-KW"/>
</dbReference>
<dbReference type="Proteomes" id="UP000683507">
    <property type="component" value="Chromosome"/>
</dbReference>
<dbReference type="RefSeq" id="WP_258540556.1">
    <property type="nucleotide sequence ID" value="NZ_OU015584.1"/>
</dbReference>
<keyword evidence="9" id="KW-0808">Transferase</keyword>
<evidence type="ECO:0000256" key="2">
    <source>
        <dbReference type="ARBA" id="ARBA00004752"/>
    </source>
</evidence>
<evidence type="ECO:0000256" key="12">
    <source>
        <dbReference type="ARBA" id="ARBA00022984"/>
    </source>
</evidence>
<keyword evidence="18" id="KW-1133">Transmembrane helix</keyword>
<comment type="catalytic activity">
    <reaction evidence="16">
        <text>Preferential cleavage: (Ac)2-L-Lys-D-Ala-|-D-Ala. Also transpeptidation of peptidyl-alanyl moieties that are N-acyl substituents of D-alanine.</text>
        <dbReference type="EC" id="3.4.16.4"/>
    </reaction>
</comment>
<keyword evidence="14" id="KW-0511">Multifunctional enzyme</keyword>
<keyword evidence="15" id="KW-0961">Cell wall biogenesis/degradation</keyword>
<dbReference type="GO" id="GO:0008955">
    <property type="term" value="F:peptidoglycan glycosyltransferase activity"/>
    <property type="evidence" value="ECO:0007669"/>
    <property type="project" value="UniProtKB-EC"/>
</dbReference>
<feature type="domain" description="Penicillin-binding protein transpeptidase" evidence="19">
    <location>
        <begin position="445"/>
        <end position="696"/>
    </location>
</feature>